<accession>A0A2N1PPK5</accession>
<feature type="transmembrane region" description="Helical" evidence="1">
    <location>
        <begin position="170"/>
        <end position="190"/>
    </location>
</feature>
<reference evidence="2 3" key="1">
    <citation type="journal article" date="2017" name="ISME J.">
        <title>Potential for microbial H2 and metal transformations associated with novel bacteria and archaea in deep terrestrial subsurface sediments.</title>
        <authorList>
            <person name="Hernsdorf A.W."/>
            <person name="Amano Y."/>
            <person name="Miyakawa K."/>
            <person name="Ise K."/>
            <person name="Suzuki Y."/>
            <person name="Anantharaman K."/>
            <person name="Probst A."/>
            <person name="Burstein D."/>
            <person name="Thomas B.C."/>
            <person name="Banfield J.F."/>
        </authorList>
    </citation>
    <scope>NUCLEOTIDE SEQUENCE [LARGE SCALE GENOMIC DNA]</scope>
    <source>
        <strain evidence="2">HGW-Wallbacteria-1</strain>
    </source>
</reference>
<keyword evidence="1" id="KW-1133">Transmembrane helix</keyword>
<organism evidence="2 3">
    <name type="scientific">Candidatus Wallbacteria bacterium HGW-Wallbacteria-1</name>
    <dbReference type="NCBI Taxonomy" id="2013854"/>
    <lineage>
        <taxon>Bacteria</taxon>
        <taxon>Candidatus Walliibacteriota</taxon>
    </lineage>
</organism>
<keyword evidence="1" id="KW-0812">Transmembrane</keyword>
<evidence type="ECO:0000256" key="1">
    <source>
        <dbReference type="SAM" id="Phobius"/>
    </source>
</evidence>
<gene>
    <name evidence="2" type="ORF">CVV64_09880</name>
</gene>
<dbReference type="EMBL" id="PGXC01000006">
    <property type="protein sequence ID" value="PKK90266.1"/>
    <property type="molecule type" value="Genomic_DNA"/>
</dbReference>
<feature type="transmembrane region" description="Helical" evidence="1">
    <location>
        <begin position="89"/>
        <end position="107"/>
    </location>
</feature>
<proteinExistence type="predicted"/>
<protein>
    <recommendedName>
        <fullName evidence="4">ECF transporter S component</fullName>
    </recommendedName>
</protein>
<evidence type="ECO:0008006" key="4">
    <source>
        <dbReference type="Google" id="ProtNLM"/>
    </source>
</evidence>
<evidence type="ECO:0000313" key="3">
    <source>
        <dbReference type="Proteomes" id="UP000233256"/>
    </source>
</evidence>
<dbReference type="AlphaFoldDB" id="A0A2N1PPK5"/>
<feature type="transmembrane region" description="Helical" evidence="1">
    <location>
        <begin position="52"/>
        <end position="82"/>
    </location>
</feature>
<name>A0A2N1PPK5_9BACT</name>
<feature type="transmembrane region" description="Helical" evidence="1">
    <location>
        <begin position="138"/>
        <end position="158"/>
    </location>
</feature>
<dbReference type="Proteomes" id="UP000233256">
    <property type="component" value="Unassembled WGS sequence"/>
</dbReference>
<comment type="caution">
    <text evidence="2">The sequence shown here is derived from an EMBL/GenBank/DDBJ whole genome shotgun (WGS) entry which is preliminary data.</text>
</comment>
<keyword evidence="1" id="KW-0472">Membrane</keyword>
<evidence type="ECO:0000313" key="2">
    <source>
        <dbReference type="EMBL" id="PKK90266.1"/>
    </source>
</evidence>
<sequence length="209" mass="22203">MKFCKVRFSDATLCSIHRSAPCSVLGKVTIQVQGMTNQFSSQKVKTIPLTGVFLALAISFQFMGLQFLTGTAINALLICLIAIRGPKPACALGILTPLCAFLTGILPLPLVPFAPFIAISNCALALSYHALKGRHGLFRILLPAGLKTTILHLSAYLLLRMINFAPGLKLTMATMAGLQILTALIGIILGESIAARLKGSLKQEEGAAQ</sequence>